<name>A0A6B2M3M1_9BACT</name>
<feature type="transmembrane region" description="Helical" evidence="1">
    <location>
        <begin position="153"/>
        <end position="175"/>
    </location>
</feature>
<accession>A0A6B2M3M1</accession>
<evidence type="ECO:0000256" key="1">
    <source>
        <dbReference type="SAM" id="Phobius"/>
    </source>
</evidence>
<evidence type="ECO:0000313" key="3">
    <source>
        <dbReference type="Proteomes" id="UP000478417"/>
    </source>
</evidence>
<evidence type="ECO:0000313" key="2">
    <source>
        <dbReference type="EMBL" id="NDV62902.1"/>
    </source>
</evidence>
<dbReference type="AlphaFoldDB" id="A0A6B2M3M1"/>
<proteinExistence type="predicted"/>
<keyword evidence="1" id="KW-0812">Transmembrane</keyword>
<sequence length="251" mass="28507">MSKEAFNLLCPARPSEVKILGHSLVDQLLTVERKVQGPEQFRAKQQIIAHFERHEPDLFGFFRTNAISPYQFLIKVQKAFETQSDVTFNNYLVSKKDAVAMLTRYIPNLQYLHDKQLYTTADTFKELGASVAIGVVVTGIAEAVGREWVARPFLSMETAVLITAGSAVVVFMAFAGSKNRNVFHKAPWNSAIYLGANLHETNPENWERVTWKHIQRPFDPFNGFTLFKSRPHYEALDVHYGKAPAGDRDYL</sequence>
<gene>
    <name evidence="2" type="ORF">G0Q06_10605</name>
</gene>
<reference evidence="2 3" key="1">
    <citation type="submission" date="2020-02" db="EMBL/GenBank/DDBJ databases">
        <title>Albibacoteraceae fam. nov., the first described family within the subdivision 4 Verrucomicrobia.</title>
        <authorList>
            <person name="Xi F."/>
        </authorList>
    </citation>
    <scope>NUCLEOTIDE SEQUENCE [LARGE SCALE GENOMIC DNA]</scope>
    <source>
        <strain evidence="2 3">CK1056</strain>
    </source>
</reference>
<comment type="caution">
    <text evidence="2">The sequence shown here is derived from an EMBL/GenBank/DDBJ whole genome shotgun (WGS) entry which is preliminary data.</text>
</comment>
<dbReference type="RefSeq" id="WP_163965685.1">
    <property type="nucleotide sequence ID" value="NZ_JAAGNX010000003.1"/>
</dbReference>
<dbReference type="EMBL" id="JAAGNX010000003">
    <property type="protein sequence ID" value="NDV62902.1"/>
    <property type="molecule type" value="Genomic_DNA"/>
</dbReference>
<keyword evidence="1" id="KW-0472">Membrane</keyword>
<dbReference type="Proteomes" id="UP000478417">
    <property type="component" value="Unassembled WGS sequence"/>
</dbReference>
<organism evidence="2 3">
    <name type="scientific">Oceanipulchritudo coccoides</name>
    <dbReference type="NCBI Taxonomy" id="2706888"/>
    <lineage>
        <taxon>Bacteria</taxon>
        <taxon>Pseudomonadati</taxon>
        <taxon>Verrucomicrobiota</taxon>
        <taxon>Opitutia</taxon>
        <taxon>Puniceicoccales</taxon>
        <taxon>Oceanipulchritudinaceae</taxon>
        <taxon>Oceanipulchritudo</taxon>
    </lineage>
</organism>
<keyword evidence="3" id="KW-1185">Reference proteome</keyword>
<keyword evidence="1" id="KW-1133">Transmembrane helix</keyword>
<protein>
    <submittedName>
        <fullName evidence="2">Uncharacterized protein</fullName>
    </submittedName>
</protein>